<dbReference type="Proteomes" id="UP001589740">
    <property type="component" value="Unassembled WGS sequence"/>
</dbReference>
<dbReference type="PROSITE" id="PS51257">
    <property type="entry name" value="PROKAR_LIPOPROTEIN"/>
    <property type="match status" value="1"/>
</dbReference>
<gene>
    <name evidence="3" type="ORF">ACFFLE_00560</name>
</gene>
<protein>
    <submittedName>
        <fullName evidence="3">Uncharacterized protein</fullName>
    </submittedName>
</protein>
<accession>A0ABV5Z2J8</accession>
<keyword evidence="2" id="KW-0732">Signal</keyword>
<organism evidence="3 4">
    <name type="scientific">Salinicoccus siamensis</name>
    <dbReference type="NCBI Taxonomy" id="381830"/>
    <lineage>
        <taxon>Bacteria</taxon>
        <taxon>Bacillati</taxon>
        <taxon>Bacillota</taxon>
        <taxon>Bacilli</taxon>
        <taxon>Bacillales</taxon>
        <taxon>Staphylococcaceae</taxon>
        <taxon>Salinicoccus</taxon>
    </lineage>
</organism>
<evidence type="ECO:0000256" key="2">
    <source>
        <dbReference type="SAM" id="SignalP"/>
    </source>
</evidence>
<reference evidence="3 4" key="1">
    <citation type="submission" date="2024-09" db="EMBL/GenBank/DDBJ databases">
        <authorList>
            <person name="Sun Q."/>
            <person name="Mori K."/>
        </authorList>
    </citation>
    <scope>NUCLEOTIDE SEQUENCE [LARGE SCALE GENOMIC DNA]</scope>
    <source>
        <strain evidence="3 4">JCM 12822</strain>
    </source>
</reference>
<dbReference type="EMBL" id="JBHMAH010000002">
    <property type="protein sequence ID" value="MFB9859600.1"/>
    <property type="molecule type" value="Genomic_DNA"/>
</dbReference>
<evidence type="ECO:0000256" key="1">
    <source>
        <dbReference type="SAM" id="MobiDB-lite"/>
    </source>
</evidence>
<keyword evidence="4" id="KW-1185">Reference proteome</keyword>
<evidence type="ECO:0000313" key="3">
    <source>
        <dbReference type="EMBL" id="MFB9859600.1"/>
    </source>
</evidence>
<sequence>MRLALFSILSLLILSSCQSNAAPDDAADNTEADTEKTSVQSSEDNADANASENEESDEASGESVPSEEPTEGGRNNGNDSEEGSNNQSDESSNEKNATVFDIHSDAVQQTLFNPDGVKTENLTFSQDVITEGMSRAEVEARYGTYDLIYPGHGGPVVIYGNLGVNYSDPGPFMNGNKQTEETANPEENTVTNVMYYAGLPYEKVVDALGTPDVDVYETEGGPVSGQQLMKYEIEDKEDSTVIGTFWLHDNEAGEKIVDIMTMDDVPDDAEQVADPNSEETDELSEQEKRITQFIEGYIEELMAYYNGNAQNIMTFTRESSPNFEKISANKDSGNYRNHETYGINVKDVTQSDGNTYEVTTSRKYSHATSNGKRLTEVEYSIVETPQGFMIFDYQEVNNEPVE</sequence>
<evidence type="ECO:0000313" key="4">
    <source>
        <dbReference type="Proteomes" id="UP001589740"/>
    </source>
</evidence>
<feature type="signal peptide" evidence="2">
    <location>
        <begin position="1"/>
        <end position="21"/>
    </location>
</feature>
<feature type="chain" id="PRO_5045336659" evidence="2">
    <location>
        <begin position="22"/>
        <end position="402"/>
    </location>
</feature>
<dbReference type="RefSeq" id="WP_380569241.1">
    <property type="nucleotide sequence ID" value="NZ_JBHMAH010000002.1"/>
</dbReference>
<name>A0ABV5Z2J8_9STAP</name>
<proteinExistence type="predicted"/>
<feature type="compositionally biased region" description="Low complexity" evidence="1">
    <location>
        <begin position="41"/>
        <end position="51"/>
    </location>
</feature>
<comment type="caution">
    <text evidence="3">The sequence shown here is derived from an EMBL/GenBank/DDBJ whole genome shotgun (WGS) entry which is preliminary data.</text>
</comment>
<feature type="compositionally biased region" description="Low complexity" evidence="1">
    <location>
        <begin position="72"/>
        <end position="90"/>
    </location>
</feature>
<feature type="region of interest" description="Disordered" evidence="1">
    <location>
        <begin position="20"/>
        <end position="94"/>
    </location>
</feature>